<dbReference type="InterPro" id="IPR036291">
    <property type="entry name" value="NAD(P)-bd_dom_sf"/>
</dbReference>
<keyword evidence="1" id="KW-0560">Oxidoreductase</keyword>
<dbReference type="SUPFAM" id="SSF51735">
    <property type="entry name" value="NAD(P)-binding Rossmann-fold domains"/>
    <property type="match status" value="1"/>
</dbReference>
<dbReference type="Proteomes" id="UP000289437">
    <property type="component" value="Unassembled WGS sequence"/>
</dbReference>
<keyword evidence="2" id="KW-0520">NAD</keyword>
<name>A0A4Q0SY16_9BACT</name>
<dbReference type="Pfam" id="PF02826">
    <property type="entry name" value="2-Hacid_dh_C"/>
    <property type="match status" value="1"/>
</dbReference>
<evidence type="ECO:0000256" key="1">
    <source>
        <dbReference type="ARBA" id="ARBA00023002"/>
    </source>
</evidence>
<proteinExistence type="predicted"/>
<dbReference type="OrthoDB" id="9805416at2"/>
<dbReference type="RefSeq" id="WP_128914284.1">
    <property type="nucleotide sequence ID" value="NZ_RDSM01000003.1"/>
</dbReference>
<comment type="caution">
    <text evidence="4">The sequence shown here is derived from an EMBL/GenBank/DDBJ whole genome shotgun (WGS) entry which is preliminary data.</text>
</comment>
<dbReference type="PANTHER" id="PTHR43333">
    <property type="entry name" value="2-HACID_DH_C DOMAIN-CONTAINING PROTEIN"/>
    <property type="match status" value="1"/>
</dbReference>
<dbReference type="InterPro" id="IPR006140">
    <property type="entry name" value="D-isomer_DH_NAD-bd"/>
</dbReference>
<evidence type="ECO:0000256" key="2">
    <source>
        <dbReference type="ARBA" id="ARBA00023027"/>
    </source>
</evidence>
<dbReference type="CDD" id="cd12166">
    <property type="entry name" value="2-Hacid_dh_7"/>
    <property type="match status" value="1"/>
</dbReference>
<evidence type="ECO:0000259" key="3">
    <source>
        <dbReference type="Pfam" id="PF02826"/>
    </source>
</evidence>
<dbReference type="GO" id="GO:0016616">
    <property type="term" value="F:oxidoreductase activity, acting on the CH-OH group of donors, NAD or NADP as acceptor"/>
    <property type="evidence" value="ECO:0007669"/>
    <property type="project" value="UniProtKB-ARBA"/>
</dbReference>
<dbReference type="EMBL" id="RDSM01000003">
    <property type="protein sequence ID" value="RXH54508.1"/>
    <property type="molecule type" value="Genomic_DNA"/>
</dbReference>
<dbReference type="InterPro" id="IPR029753">
    <property type="entry name" value="D-isomer_DH_CS"/>
</dbReference>
<sequence>MVRVGVDGRIQEEFLVDFPKDVEIVRIPEGISEPIEIDFWIPPFARKNSQDTFRMLRGVKVVQSILAGVDWILPWLPKDITLCDGQGVHDVMVSEWVLAAILTSLKRFYVYRDQQHRKEWRGAGEPGDTVLHVGEQYQVLGDDLAGKTVLIVGYGSIGKAIEARLKPFEVNVLRIARTARTEPEVSTVGDLHRLLPDADIVVVIVPMTPKTKGMIGIQEIALMKRGALLVNAARGPVVVTEVLVEALEESRIFAALDVTDPEPPPQGHPLWNAPHCIITPHVASSTPALLHRAYRLAADQVRRFAGGEPLQNVVAEDGY</sequence>
<reference evidence="4 5" key="1">
    <citation type="submission" date="2018-11" db="EMBL/GenBank/DDBJ databases">
        <authorList>
            <person name="Mardanov A.V."/>
            <person name="Ravin N.V."/>
            <person name="Dedysh S.N."/>
        </authorList>
    </citation>
    <scope>NUCLEOTIDE SEQUENCE [LARGE SCALE GENOMIC DNA]</scope>
    <source>
        <strain evidence="4 5">AF10</strain>
    </source>
</reference>
<dbReference type="GO" id="GO:0051287">
    <property type="term" value="F:NAD binding"/>
    <property type="evidence" value="ECO:0007669"/>
    <property type="project" value="InterPro"/>
</dbReference>
<dbReference type="AlphaFoldDB" id="A0A4Q0SY16"/>
<gene>
    <name evidence="4" type="ORF">GRAN_3611</name>
</gene>
<dbReference type="PROSITE" id="PS00670">
    <property type="entry name" value="D_2_HYDROXYACID_DH_2"/>
    <property type="match status" value="1"/>
</dbReference>
<dbReference type="PROSITE" id="PS00671">
    <property type="entry name" value="D_2_HYDROXYACID_DH_3"/>
    <property type="match status" value="1"/>
</dbReference>
<dbReference type="PANTHER" id="PTHR43333:SF1">
    <property type="entry name" value="D-ISOMER SPECIFIC 2-HYDROXYACID DEHYDROGENASE NAD-BINDING DOMAIN-CONTAINING PROTEIN"/>
    <property type="match status" value="1"/>
</dbReference>
<dbReference type="Gene3D" id="3.40.50.720">
    <property type="entry name" value="NAD(P)-binding Rossmann-like Domain"/>
    <property type="match status" value="2"/>
</dbReference>
<evidence type="ECO:0000313" key="4">
    <source>
        <dbReference type="EMBL" id="RXH54508.1"/>
    </source>
</evidence>
<keyword evidence="5" id="KW-1185">Reference proteome</keyword>
<reference evidence="5" key="2">
    <citation type="submission" date="2019-02" db="EMBL/GenBank/DDBJ databases">
        <title>Granulicella sibirica sp. nov., a psychrotolerant acidobacterium isolated from an organic soil layer in forested tundra, West Siberia.</title>
        <authorList>
            <person name="Oshkin I.Y."/>
            <person name="Kulichevskaya I.S."/>
            <person name="Rijpstra W.I.C."/>
            <person name="Sinninghe Damste J.S."/>
            <person name="Rakitin A.L."/>
            <person name="Ravin N.V."/>
            <person name="Dedysh S.N."/>
        </authorList>
    </citation>
    <scope>NUCLEOTIDE SEQUENCE [LARGE SCALE GENOMIC DNA]</scope>
    <source>
        <strain evidence="5">AF10</strain>
    </source>
</reference>
<protein>
    <submittedName>
        <fullName evidence="4">D-3-phosphoglycerate dehydrogenase</fullName>
    </submittedName>
</protein>
<organism evidence="4 5">
    <name type="scientific">Granulicella sibirica</name>
    <dbReference type="NCBI Taxonomy" id="2479048"/>
    <lineage>
        <taxon>Bacteria</taxon>
        <taxon>Pseudomonadati</taxon>
        <taxon>Acidobacteriota</taxon>
        <taxon>Terriglobia</taxon>
        <taxon>Terriglobales</taxon>
        <taxon>Acidobacteriaceae</taxon>
        <taxon>Granulicella</taxon>
    </lineage>
</organism>
<evidence type="ECO:0000313" key="5">
    <source>
        <dbReference type="Proteomes" id="UP000289437"/>
    </source>
</evidence>
<accession>A0A4Q0SY16</accession>
<feature type="domain" description="D-isomer specific 2-hydroxyacid dehydrogenase NAD-binding" evidence="3">
    <location>
        <begin position="99"/>
        <end position="283"/>
    </location>
</feature>